<keyword evidence="1" id="KW-0805">Transcription regulation</keyword>
<evidence type="ECO:0000256" key="3">
    <source>
        <dbReference type="ARBA" id="ARBA00023163"/>
    </source>
</evidence>
<keyword evidence="2" id="KW-0238">DNA-binding</keyword>
<proteinExistence type="predicted"/>
<dbReference type="PANTHER" id="PTHR30146:SF155">
    <property type="entry name" value="ALANINE RACEMASE"/>
    <property type="match status" value="1"/>
</dbReference>
<dbReference type="PANTHER" id="PTHR30146">
    <property type="entry name" value="LACI-RELATED TRANSCRIPTIONAL REPRESSOR"/>
    <property type="match status" value="1"/>
</dbReference>
<dbReference type="Gene3D" id="1.10.10.10">
    <property type="entry name" value="Winged helix-like DNA-binding domain superfamily/Winged helix DNA-binding domain"/>
    <property type="match status" value="1"/>
</dbReference>
<feature type="domain" description="HTH gntR-type" evidence="4">
    <location>
        <begin position="11"/>
        <end position="79"/>
    </location>
</feature>
<dbReference type="InterPro" id="IPR000524">
    <property type="entry name" value="Tscrpt_reg_HTH_GntR"/>
</dbReference>
<evidence type="ECO:0000256" key="2">
    <source>
        <dbReference type="ARBA" id="ARBA00023125"/>
    </source>
</evidence>
<dbReference type="InterPro" id="IPR036390">
    <property type="entry name" value="WH_DNA-bd_sf"/>
</dbReference>
<organism evidence="5 6">
    <name type="scientific">Kribbella ginsengisoli</name>
    <dbReference type="NCBI Taxonomy" id="363865"/>
    <lineage>
        <taxon>Bacteria</taxon>
        <taxon>Bacillati</taxon>
        <taxon>Actinomycetota</taxon>
        <taxon>Actinomycetes</taxon>
        <taxon>Propionibacteriales</taxon>
        <taxon>Kribbellaceae</taxon>
        <taxon>Kribbella</taxon>
    </lineage>
</organism>
<dbReference type="InterPro" id="IPR046335">
    <property type="entry name" value="LacI/GalR-like_sensor"/>
</dbReference>
<dbReference type="CDD" id="cd07377">
    <property type="entry name" value="WHTH_GntR"/>
    <property type="match status" value="1"/>
</dbReference>
<dbReference type="Pfam" id="PF13377">
    <property type="entry name" value="Peripla_BP_3"/>
    <property type="match status" value="1"/>
</dbReference>
<evidence type="ECO:0000259" key="4">
    <source>
        <dbReference type="PROSITE" id="PS50949"/>
    </source>
</evidence>
<reference evidence="6" key="1">
    <citation type="journal article" date="2019" name="Int. J. Syst. Evol. Microbiol.">
        <title>The Global Catalogue of Microorganisms (GCM) 10K type strain sequencing project: providing services to taxonomists for standard genome sequencing and annotation.</title>
        <authorList>
            <consortium name="The Broad Institute Genomics Platform"/>
            <consortium name="The Broad Institute Genome Sequencing Center for Infectious Disease"/>
            <person name="Wu L."/>
            <person name="Ma J."/>
        </authorList>
    </citation>
    <scope>NUCLEOTIDE SEQUENCE [LARGE SCALE GENOMIC DNA]</scope>
    <source>
        <strain evidence="6">JCM 16928</strain>
    </source>
</reference>
<evidence type="ECO:0000313" key="6">
    <source>
        <dbReference type="Proteomes" id="UP001501222"/>
    </source>
</evidence>
<comment type="caution">
    <text evidence="5">The sequence shown here is derived from an EMBL/GenBank/DDBJ whole genome shotgun (WGS) entry which is preliminary data.</text>
</comment>
<dbReference type="InterPro" id="IPR036388">
    <property type="entry name" value="WH-like_DNA-bd_sf"/>
</dbReference>
<accession>A0ABP6WA36</accession>
<evidence type="ECO:0000256" key="1">
    <source>
        <dbReference type="ARBA" id="ARBA00023015"/>
    </source>
</evidence>
<evidence type="ECO:0000313" key="5">
    <source>
        <dbReference type="EMBL" id="GAA3547592.1"/>
    </source>
</evidence>
<sequence length="368" mass="39763">MRDDVPISSRELKFRALAADLRRGITDGTWPVGSKLPTDESLAAETGMSISTVRRAYDELVAGGLVERRQGAGTFVTSRVPPAPPKQIVIGVIVPHTTLYYPRVLRGIEATLGPARARTVVACSNYDPLAERAALARLLADGVSGLLLVPSLHELSDPVARGEELRRLPVPVVLIERRVATAGPADAMEYVCTNHEGGAYEAVRHLQGLGHRRIGLLLRTDGPTAASIVSGYEWALSAFGLPAVPRELDRMADWTPRRADRAVRAFRDAGVTAVLCFGEYEALALLAAAERAGLSVPENLAVVAYDNELGENAEIPLTSVSPPKFQIGQLAARVLLQRLRFGEDFPVHQIRLRPRLVIRASCGAATRQ</sequence>
<dbReference type="InterPro" id="IPR028082">
    <property type="entry name" value="Peripla_BP_I"/>
</dbReference>
<dbReference type="Proteomes" id="UP001501222">
    <property type="component" value="Unassembled WGS sequence"/>
</dbReference>
<dbReference type="SMART" id="SM00345">
    <property type="entry name" value="HTH_GNTR"/>
    <property type="match status" value="1"/>
</dbReference>
<dbReference type="EMBL" id="BAABAA010000001">
    <property type="protein sequence ID" value="GAA3547592.1"/>
    <property type="molecule type" value="Genomic_DNA"/>
</dbReference>
<dbReference type="SUPFAM" id="SSF53822">
    <property type="entry name" value="Periplasmic binding protein-like I"/>
    <property type="match status" value="1"/>
</dbReference>
<keyword evidence="3" id="KW-0804">Transcription</keyword>
<keyword evidence="6" id="KW-1185">Reference proteome</keyword>
<dbReference type="SUPFAM" id="SSF46785">
    <property type="entry name" value="Winged helix' DNA-binding domain"/>
    <property type="match status" value="1"/>
</dbReference>
<gene>
    <name evidence="5" type="ORF">GCM10022235_14150</name>
</gene>
<dbReference type="PROSITE" id="PS50949">
    <property type="entry name" value="HTH_GNTR"/>
    <property type="match status" value="1"/>
</dbReference>
<dbReference type="Gene3D" id="3.40.50.2300">
    <property type="match status" value="2"/>
</dbReference>
<dbReference type="Pfam" id="PF00392">
    <property type="entry name" value="GntR"/>
    <property type="match status" value="1"/>
</dbReference>
<protein>
    <submittedName>
        <fullName evidence="5">Substrate-binding domain-containing protein</fullName>
    </submittedName>
</protein>
<name>A0ABP6WA36_9ACTN</name>